<dbReference type="Proteomes" id="UP000830115">
    <property type="component" value="Chromosome"/>
</dbReference>
<organism evidence="2 3">
    <name type="scientific">Streptomyces halobius</name>
    <dbReference type="NCBI Taxonomy" id="2879846"/>
    <lineage>
        <taxon>Bacteria</taxon>
        <taxon>Bacillati</taxon>
        <taxon>Actinomycetota</taxon>
        <taxon>Actinomycetes</taxon>
        <taxon>Kitasatosporales</taxon>
        <taxon>Streptomycetaceae</taxon>
        <taxon>Streptomyces</taxon>
    </lineage>
</organism>
<feature type="compositionally biased region" description="Basic and acidic residues" evidence="1">
    <location>
        <begin position="85"/>
        <end position="102"/>
    </location>
</feature>
<protein>
    <recommendedName>
        <fullName evidence="4">Excreted virulence factor EspC (Type VII ESX diderm)</fullName>
    </recommendedName>
</protein>
<sequence>MAKEYQVDLSALQQVITRLNALVDTMDGVGATAEYKTELPEGYLGQRFDEEAGLRNAHGTMKQQIAGMVTELKQMIAEAGKNTKTAHDDYDSREQEVRESMR</sequence>
<evidence type="ECO:0000313" key="3">
    <source>
        <dbReference type="Proteomes" id="UP000830115"/>
    </source>
</evidence>
<proteinExistence type="predicted"/>
<keyword evidence="3" id="KW-1185">Reference proteome</keyword>
<name>A0ABY4M5A8_9ACTN</name>
<dbReference type="EMBL" id="CP086322">
    <property type="protein sequence ID" value="UQA91421.1"/>
    <property type="molecule type" value="Genomic_DNA"/>
</dbReference>
<accession>A0ABY4M5A8</accession>
<reference evidence="2" key="1">
    <citation type="submission" date="2021-10" db="EMBL/GenBank/DDBJ databases">
        <title>Streptomyces nigrumlapis sp.nov.,an antimicrobial producing actinobacterium isolated from Black Gobi rocks.</title>
        <authorList>
            <person name="Wen Y."/>
            <person name="Zhang W."/>
            <person name="Liu X.G."/>
        </authorList>
    </citation>
    <scope>NUCLEOTIDE SEQUENCE</scope>
    <source>
        <strain evidence="2">ST13-2-2</strain>
    </source>
</reference>
<evidence type="ECO:0000256" key="1">
    <source>
        <dbReference type="SAM" id="MobiDB-lite"/>
    </source>
</evidence>
<gene>
    <name evidence="2" type="ORF">K9S39_05600</name>
</gene>
<dbReference type="RefSeq" id="WP_248862248.1">
    <property type="nucleotide sequence ID" value="NZ_CP086322.1"/>
</dbReference>
<feature type="region of interest" description="Disordered" evidence="1">
    <location>
        <begin position="80"/>
        <end position="102"/>
    </location>
</feature>
<evidence type="ECO:0000313" key="2">
    <source>
        <dbReference type="EMBL" id="UQA91421.1"/>
    </source>
</evidence>
<evidence type="ECO:0008006" key="4">
    <source>
        <dbReference type="Google" id="ProtNLM"/>
    </source>
</evidence>